<reference evidence="6 7" key="2">
    <citation type="journal article" date="2018" name="Nature">
        <title>Mutant phenotypes for thousands of bacterial genes of unknown function.</title>
        <authorList>
            <person name="Price M.N."/>
            <person name="Wetmore K.M."/>
            <person name="Waters R.J."/>
            <person name="Callaghan M."/>
            <person name="Ray J."/>
            <person name="Liu H."/>
            <person name="Kuehl J.V."/>
            <person name="Melnyk R.A."/>
            <person name="Lamson J.S."/>
            <person name="Suh Y."/>
            <person name="Carlson H.K."/>
            <person name="Esquivel Z."/>
            <person name="Sadeeshkumar H."/>
            <person name="Chakraborty R."/>
            <person name="Zane G.M."/>
            <person name="Rubin B.E."/>
            <person name="Wall J.D."/>
            <person name="Visel A."/>
            <person name="Bristow J."/>
            <person name="Blow M.J."/>
            <person name="Arkin A.P."/>
            <person name="Deutschbauer A.M."/>
        </authorList>
    </citation>
    <scope>NUCLEOTIDE SEQUENCE [LARGE SCALE GENOMIC DNA]</scope>
    <source>
        <strain evidence="6 7">FW300-N1B4</strain>
    </source>
</reference>
<dbReference type="PANTHER" id="PTHR30329:SF21">
    <property type="entry name" value="LIPOPROTEIN YIAD-RELATED"/>
    <property type="match status" value="1"/>
</dbReference>
<dbReference type="InterPro" id="IPR036737">
    <property type="entry name" value="OmpA-like_sf"/>
</dbReference>
<evidence type="ECO:0000313" key="6">
    <source>
        <dbReference type="EMBL" id="KZN20416.1"/>
    </source>
</evidence>
<dbReference type="PRINTS" id="PR01021">
    <property type="entry name" value="OMPADOMAIN"/>
</dbReference>
<dbReference type="Gene3D" id="3.30.1330.60">
    <property type="entry name" value="OmpA-like domain"/>
    <property type="match status" value="1"/>
</dbReference>
<evidence type="ECO:0000256" key="2">
    <source>
        <dbReference type="ARBA" id="ARBA00023136"/>
    </source>
</evidence>
<dbReference type="PROSITE" id="PS51123">
    <property type="entry name" value="OMPA_2"/>
    <property type="match status" value="1"/>
</dbReference>
<dbReference type="GO" id="GO:0009279">
    <property type="term" value="C:cell outer membrane"/>
    <property type="evidence" value="ECO:0007669"/>
    <property type="project" value="UniProtKB-SubCell"/>
</dbReference>
<dbReference type="InterPro" id="IPR006665">
    <property type="entry name" value="OmpA-like"/>
</dbReference>
<evidence type="ECO:0000256" key="1">
    <source>
        <dbReference type="ARBA" id="ARBA00004442"/>
    </source>
</evidence>
<accession>A0A162B1T2</accession>
<dbReference type="AlphaFoldDB" id="A0A162B1T2"/>
<dbReference type="SUPFAM" id="SSF103088">
    <property type="entry name" value="OmpA-like"/>
    <property type="match status" value="1"/>
</dbReference>
<reference evidence="7" key="1">
    <citation type="submission" date="2016-03" db="EMBL/GenBank/DDBJ databases">
        <authorList>
            <person name="Ray J."/>
            <person name="Price M."/>
            <person name="Deutschbauer A."/>
        </authorList>
    </citation>
    <scope>NUCLEOTIDE SEQUENCE [LARGE SCALE GENOMIC DNA]</scope>
    <source>
        <strain evidence="7">FW300-N1B4</strain>
    </source>
</reference>
<dbReference type="Pfam" id="PF00691">
    <property type="entry name" value="OmpA"/>
    <property type="match status" value="1"/>
</dbReference>
<dbReference type="InterPro" id="IPR006664">
    <property type="entry name" value="OMP_bac"/>
</dbReference>
<keyword evidence="3" id="KW-0998">Cell outer membrane</keyword>
<dbReference type="InterPro" id="IPR050330">
    <property type="entry name" value="Bact_OuterMem_StrucFunc"/>
</dbReference>
<name>A0A162B1T2_PSEFL</name>
<keyword evidence="2 4" id="KW-0472">Membrane</keyword>
<sequence length="218" mass="22317">MKKTHLVSAVLMGALLIGGCTTNPATGNYEINRTGVGLALGTAAGAAVGAALGDGSYAIKGAMIGAAMGGGVGYVLEQQHLKLQKELAQTDMKVDMSVDAKGSKVLTVSTPSDVTFEPGSADITAQSFSGLSSLAKSLVGQKCTVEITGHSDNVGSKDFNQQLSYERAHAVGEYLYQSGVAADSLKIRGASSAEPVADNNTKEGRAKNRRVVIAIRAA</sequence>
<dbReference type="RefSeq" id="WP_063340461.1">
    <property type="nucleotide sequence ID" value="NZ_LUKJ01000002.1"/>
</dbReference>
<evidence type="ECO:0000256" key="3">
    <source>
        <dbReference type="ARBA" id="ARBA00023237"/>
    </source>
</evidence>
<dbReference type="PROSITE" id="PS51257">
    <property type="entry name" value="PROKAR_LIPOPROTEIN"/>
    <property type="match status" value="1"/>
</dbReference>
<organism evidence="6 7">
    <name type="scientific">Pseudomonas fluorescens</name>
    <dbReference type="NCBI Taxonomy" id="294"/>
    <lineage>
        <taxon>Bacteria</taxon>
        <taxon>Pseudomonadati</taxon>
        <taxon>Pseudomonadota</taxon>
        <taxon>Gammaproteobacteria</taxon>
        <taxon>Pseudomonadales</taxon>
        <taxon>Pseudomonadaceae</taxon>
        <taxon>Pseudomonas</taxon>
    </lineage>
</organism>
<dbReference type="OrthoDB" id="9782229at2"/>
<dbReference type="CDD" id="cd07185">
    <property type="entry name" value="OmpA_C-like"/>
    <property type="match status" value="1"/>
</dbReference>
<dbReference type="Proteomes" id="UP000076489">
    <property type="component" value="Unassembled WGS sequence"/>
</dbReference>
<evidence type="ECO:0000313" key="7">
    <source>
        <dbReference type="Proteomes" id="UP000076489"/>
    </source>
</evidence>
<evidence type="ECO:0000256" key="4">
    <source>
        <dbReference type="PROSITE-ProRule" id="PRU00473"/>
    </source>
</evidence>
<protein>
    <recommendedName>
        <fullName evidence="5">OmpA-like domain-containing protein</fullName>
    </recommendedName>
</protein>
<comment type="caution">
    <text evidence="6">The sequence shown here is derived from an EMBL/GenBank/DDBJ whole genome shotgun (WGS) entry which is preliminary data.</text>
</comment>
<proteinExistence type="predicted"/>
<feature type="domain" description="OmpA-like" evidence="5">
    <location>
        <begin position="103"/>
        <end position="218"/>
    </location>
</feature>
<evidence type="ECO:0000259" key="5">
    <source>
        <dbReference type="PROSITE" id="PS51123"/>
    </source>
</evidence>
<dbReference type="PANTHER" id="PTHR30329">
    <property type="entry name" value="STATOR ELEMENT OF FLAGELLAR MOTOR COMPLEX"/>
    <property type="match status" value="1"/>
</dbReference>
<dbReference type="PRINTS" id="PR01023">
    <property type="entry name" value="NAFLGMOTY"/>
</dbReference>
<gene>
    <name evidence="6" type="ORF">A1D17_02435</name>
</gene>
<dbReference type="EMBL" id="LUKJ01000002">
    <property type="protein sequence ID" value="KZN20416.1"/>
    <property type="molecule type" value="Genomic_DNA"/>
</dbReference>
<comment type="subcellular location">
    <subcellularLocation>
        <location evidence="1">Cell outer membrane</location>
    </subcellularLocation>
</comment>